<keyword evidence="2" id="KW-0812">Transmembrane</keyword>
<dbReference type="InterPro" id="IPR027417">
    <property type="entry name" value="P-loop_NTPase"/>
</dbReference>
<evidence type="ECO:0000313" key="4">
    <source>
        <dbReference type="Proteomes" id="UP001530400"/>
    </source>
</evidence>
<keyword evidence="4" id="KW-1185">Reference proteome</keyword>
<feature type="transmembrane region" description="Helical" evidence="2">
    <location>
        <begin position="45"/>
        <end position="62"/>
    </location>
</feature>
<evidence type="ECO:0000313" key="3">
    <source>
        <dbReference type="EMBL" id="KAL3798596.1"/>
    </source>
</evidence>
<accession>A0ABD3QFQ7</accession>
<keyword evidence="2" id="KW-1133">Transmembrane helix</keyword>
<dbReference type="EMBL" id="JALLPJ020000212">
    <property type="protein sequence ID" value="KAL3798596.1"/>
    <property type="molecule type" value="Genomic_DNA"/>
</dbReference>
<evidence type="ECO:0008006" key="5">
    <source>
        <dbReference type="Google" id="ProtNLM"/>
    </source>
</evidence>
<evidence type="ECO:0000256" key="1">
    <source>
        <dbReference type="SAM" id="MobiDB-lite"/>
    </source>
</evidence>
<organism evidence="3 4">
    <name type="scientific">Cyclotella atomus</name>
    <dbReference type="NCBI Taxonomy" id="382360"/>
    <lineage>
        <taxon>Eukaryota</taxon>
        <taxon>Sar</taxon>
        <taxon>Stramenopiles</taxon>
        <taxon>Ochrophyta</taxon>
        <taxon>Bacillariophyta</taxon>
        <taxon>Coscinodiscophyceae</taxon>
        <taxon>Thalassiosirophycidae</taxon>
        <taxon>Stephanodiscales</taxon>
        <taxon>Stephanodiscaceae</taxon>
        <taxon>Cyclotella</taxon>
    </lineage>
</organism>
<reference evidence="3 4" key="1">
    <citation type="submission" date="2024-10" db="EMBL/GenBank/DDBJ databases">
        <title>Updated reference genomes for cyclostephanoid diatoms.</title>
        <authorList>
            <person name="Roberts W.R."/>
            <person name="Alverson A.J."/>
        </authorList>
    </citation>
    <scope>NUCLEOTIDE SEQUENCE [LARGE SCALE GENOMIC DNA]</scope>
    <source>
        <strain evidence="3 4">AJA010-31</strain>
    </source>
</reference>
<sequence>MPSQPQRLEIEQEAAPLTTPRTNNHASTKFAKRFERQKLSSSPPTFVWIIGLAALFGLLQIYSNEKKDESIAAGMVKNIPFLGSAKNNDDDDYPIPESNAFAFSPIKSPYEQIWVNMRLPHWAWKQKSLRHREDEVLPSERICFVHVGKAGGSSVGCSLGFSLHCSNSSGPMEGLLPLRTTRLFHADTYDCHDDSAFFLFVVRDPVKRIQSDFLYERPPNEFILKQKFPEYYQKRKEYYLDCPFHTMEDVVHYGLLKNSTASEECRSRAYNSLWGTRHFLCHHYFNYQFHLEGLPKDARILVIRNEHLVDDWNNVEHFIGGVKEIIPPNSTLSRQNVNHNPQADHDKSLSPASQKLICAQLCNEIVVYKKILNMALNLNPSDVRETMQELREQCPDMADMEEGDCKLPMPDIKQKLINNRGYRYVVAQGNYEYNAQKLEMQVHNTKKDTGPPTKNESDAAISADLEDDDDYKLPYSVP</sequence>
<gene>
    <name evidence="3" type="ORF">ACHAWO_014005</name>
</gene>
<protein>
    <recommendedName>
        <fullName evidence="5">Sulfotransferase</fullName>
    </recommendedName>
</protein>
<proteinExistence type="predicted"/>
<dbReference type="SUPFAM" id="SSF52540">
    <property type="entry name" value="P-loop containing nucleoside triphosphate hydrolases"/>
    <property type="match status" value="1"/>
</dbReference>
<dbReference type="AlphaFoldDB" id="A0ABD3QFQ7"/>
<dbReference type="Proteomes" id="UP001530400">
    <property type="component" value="Unassembled WGS sequence"/>
</dbReference>
<evidence type="ECO:0000256" key="2">
    <source>
        <dbReference type="SAM" id="Phobius"/>
    </source>
</evidence>
<comment type="caution">
    <text evidence="3">The sequence shown here is derived from an EMBL/GenBank/DDBJ whole genome shotgun (WGS) entry which is preliminary data.</text>
</comment>
<name>A0ABD3QFQ7_9STRA</name>
<feature type="region of interest" description="Disordered" evidence="1">
    <location>
        <begin position="1"/>
        <end position="24"/>
    </location>
</feature>
<feature type="region of interest" description="Disordered" evidence="1">
    <location>
        <begin position="444"/>
        <end position="478"/>
    </location>
</feature>
<keyword evidence="2" id="KW-0472">Membrane</keyword>